<dbReference type="AlphaFoldDB" id="A0AAX2IDR8"/>
<dbReference type="InterPro" id="IPR003156">
    <property type="entry name" value="DHHA1_dom"/>
</dbReference>
<evidence type="ECO:0000313" key="4">
    <source>
        <dbReference type="Proteomes" id="UP000249902"/>
    </source>
</evidence>
<dbReference type="EMBL" id="UAVP01000011">
    <property type="protein sequence ID" value="SQA76627.1"/>
    <property type="molecule type" value="Genomic_DNA"/>
</dbReference>
<dbReference type="PANTHER" id="PTHR47618:SF1">
    <property type="entry name" value="BIFUNCTIONAL OLIGORIBONUCLEASE AND PAP PHOSPHATASE NRNA"/>
    <property type="match status" value="1"/>
</dbReference>
<evidence type="ECO:0000313" key="3">
    <source>
        <dbReference type="EMBL" id="SQA76627.1"/>
    </source>
</evidence>
<feature type="domain" description="DDH" evidence="1">
    <location>
        <begin position="25"/>
        <end position="176"/>
    </location>
</feature>
<accession>A0AAX2IDR8</accession>
<dbReference type="GO" id="GO:0016787">
    <property type="term" value="F:hydrolase activity"/>
    <property type="evidence" value="ECO:0007669"/>
    <property type="project" value="UniProtKB-KW"/>
</dbReference>
<dbReference type="Pfam" id="PF01368">
    <property type="entry name" value="DHH"/>
    <property type="match status" value="1"/>
</dbReference>
<protein>
    <submittedName>
        <fullName evidence="3">Bifunctional oligoribonuclease and PAP phosphatase nrnA</fullName>
        <ecNumber evidence="3">3.1.-.-</ecNumber>
    </submittedName>
</protein>
<gene>
    <name evidence="3" type="primary">nrnA</name>
    <name evidence="3" type="ORF">NCTC11653_02555</name>
</gene>
<dbReference type="InterPro" id="IPR051319">
    <property type="entry name" value="Oligoribo/pAp-PDE_c-di-AMP_PDE"/>
</dbReference>
<dbReference type="Gene3D" id="3.90.1640.10">
    <property type="entry name" value="inorganic pyrophosphatase (n-terminal core)"/>
    <property type="match status" value="1"/>
</dbReference>
<dbReference type="SUPFAM" id="SSF64182">
    <property type="entry name" value="DHH phosphoesterases"/>
    <property type="match status" value="1"/>
</dbReference>
<reference evidence="3 4" key="1">
    <citation type="submission" date="2018-06" db="EMBL/GenBank/DDBJ databases">
        <authorList>
            <consortium name="Pathogen Informatics"/>
            <person name="Doyle S."/>
        </authorList>
    </citation>
    <scope>NUCLEOTIDE SEQUENCE [LARGE SCALE GENOMIC DNA]</scope>
    <source>
        <strain evidence="3 4">NCTC11653</strain>
    </source>
</reference>
<name>A0AAX2IDR8_CAPSP</name>
<dbReference type="InterPro" id="IPR038763">
    <property type="entry name" value="DHH_sf"/>
</dbReference>
<dbReference type="Gene3D" id="3.10.310.30">
    <property type="match status" value="1"/>
</dbReference>
<dbReference type="Pfam" id="PF02272">
    <property type="entry name" value="DHHA1"/>
    <property type="match status" value="1"/>
</dbReference>
<keyword evidence="3" id="KW-0378">Hydrolase</keyword>
<comment type="caution">
    <text evidence="3">The sequence shown here is derived from an EMBL/GenBank/DDBJ whole genome shotgun (WGS) entry which is preliminary data.</text>
</comment>
<dbReference type="Proteomes" id="UP000249902">
    <property type="component" value="Unassembled WGS sequence"/>
</dbReference>
<dbReference type="EC" id="3.1.-.-" evidence="3"/>
<dbReference type="InterPro" id="IPR001667">
    <property type="entry name" value="DDH_dom"/>
</dbReference>
<dbReference type="GO" id="GO:0003676">
    <property type="term" value="F:nucleic acid binding"/>
    <property type="evidence" value="ECO:0007669"/>
    <property type="project" value="InterPro"/>
</dbReference>
<sequence length="342" mass="38435">MLYFRAIMNIYDIEATKILLEKQPKISIIPHKNPDGDAIGSCLGLYHYLKLHHCDVTVVSPNDFPDFLKWLPAADQILIYDNNPKKATEQIEASKLIFTLDFNALKRADSLTPLLENSKATFVMIDHHQEPDDYAKVTFSNPKASSTCEMIYAFIDAMGNKNQIDKDIATCLYTGIMTDTGNFKYPITTSNTLKIGAFLIEKGANNSQINSNVFDNNSYNKLQLLSTALKNLVYIKEFDTAYITLSSEELQKYDHQKGDTEGFVNYGLTIKNTKLAIIFIQEGDFVKMSLRSKGNNDVNLFARKCFNGGGHVNAAGGRFDGSIEEAVAYFKQVLPDFIHKNM</sequence>
<proteinExistence type="predicted"/>
<dbReference type="PANTHER" id="PTHR47618">
    <property type="entry name" value="BIFUNCTIONAL OLIGORIBONUCLEASE AND PAP PHOSPHATASE NRNA"/>
    <property type="match status" value="1"/>
</dbReference>
<feature type="domain" description="DHHA1" evidence="2">
    <location>
        <begin position="254"/>
        <end position="334"/>
    </location>
</feature>
<evidence type="ECO:0000259" key="2">
    <source>
        <dbReference type="Pfam" id="PF02272"/>
    </source>
</evidence>
<organism evidence="3 4">
    <name type="scientific">Capnocytophaga sputigena</name>
    <dbReference type="NCBI Taxonomy" id="1019"/>
    <lineage>
        <taxon>Bacteria</taxon>
        <taxon>Pseudomonadati</taxon>
        <taxon>Bacteroidota</taxon>
        <taxon>Flavobacteriia</taxon>
        <taxon>Flavobacteriales</taxon>
        <taxon>Flavobacteriaceae</taxon>
        <taxon>Capnocytophaga</taxon>
    </lineage>
</organism>
<evidence type="ECO:0000259" key="1">
    <source>
        <dbReference type="Pfam" id="PF01368"/>
    </source>
</evidence>